<dbReference type="AlphaFoldDB" id="A0A840P6U5"/>
<sequence>MTVTLAVSMAPLAVLTPPALPPPSASGAQAGAVALPACPLVFGHGGYPTTDDARDKDRVRQPNNPSAVNDQKTWGAQGVEGDVQLTKRGRQAVMWHNPTTAGLTGDTRRITATRWTAGTGSLRDRRIARGPYRGERVYSLREWLDHVKSRGLIALLEIKPRSRSVLADPALGARAWREISDPIRDRQDEQRIMVYSQDPWIQRELAARHPALLRGSAARWTDSVAWDEPVPPWTGNTRRWQAVLAQAPKSVMTNYTKEYRAWLAGRCR</sequence>
<keyword evidence="4" id="KW-1185">Reference proteome</keyword>
<evidence type="ECO:0000313" key="4">
    <source>
        <dbReference type="Proteomes" id="UP000578449"/>
    </source>
</evidence>
<feature type="compositionally biased region" description="Basic and acidic residues" evidence="1">
    <location>
        <begin position="51"/>
        <end position="60"/>
    </location>
</feature>
<dbReference type="InterPro" id="IPR017946">
    <property type="entry name" value="PLC-like_Pdiesterase_TIM-brl"/>
</dbReference>
<dbReference type="Proteomes" id="UP000578449">
    <property type="component" value="Unassembled WGS sequence"/>
</dbReference>
<evidence type="ECO:0000256" key="1">
    <source>
        <dbReference type="SAM" id="MobiDB-lite"/>
    </source>
</evidence>
<accession>A0A840P6U5</accession>
<feature type="compositionally biased region" description="Polar residues" evidence="1">
    <location>
        <begin position="61"/>
        <end position="74"/>
    </location>
</feature>
<dbReference type="SUPFAM" id="SSF51695">
    <property type="entry name" value="PLC-like phosphodiesterases"/>
    <property type="match status" value="1"/>
</dbReference>
<gene>
    <name evidence="3" type="ORF">HNP84_003307</name>
</gene>
<dbReference type="EMBL" id="JACHGN010000006">
    <property type="protein sequence ID" value="MBB5133581.1"/>
    <property type="molecule type" value="Genomic_DNA"/>
</dbReference>
<protein>
    <submittedName>
        <fullName evidence="3">Glycerophosphoryl diester phosphodiesterase</fullName>
    </submittedName>
</protein>
<reference evidence="3 4" key="1">
    <citation type="submission" date="2020-08" db="EMBL/GenBank/DDBJ databases">
        <title>Genomic Encyclopedia of Type Strains, Phase IV (KMG-IV): sequencing the most valuable type-strain genomes for metagenomic binning, comparative biology and taxonomic classification.</title>
        <authorList>
            <person name="Goeker M."/>
        </authorList>
    </citation>
    <scope>NUCLEOTIDE SEQUENCE [LARGE SCALE GENOMIC DNA]</scope>
    <source>
        <strain evidence="3 4">DSM 45615</strain>
    </source>
</reference>
<evidence type="ECO:0000313" key="3">
    <source>
        <dbReference type="EMBL" id="MBB5133581.1"/>
    </source>
</evidence>
<feature type="region of interest" description="Disordered" evidence="1">
    <location>
        <begin position="46"/>
        <end position="76"/>
    </location>
</feature>
<dbReference type="Pfam" id="PF03009">
    <property type="entry name" value="GDPD"/>
    <property type="match status" value="1"/>
</dbReference>
<feature type="domain" description="GP-PDE" evidence="2">
    <location>
        <begin position="75"/>
        <end position="210"/>
    </location>
</feature>
<comment type="caution">
    <text evidence="3">The sequence shown here is derived from an EMBL/GenBank/DDBJ whole genome shotgun (WGS) entry which is preliminary data.</text>
</comment>
<dbReference type="GO" id="GO:0006629">
    <property type="term" value="P:lipid metabolic process"/>
    <property type="evidence" value="ECO:0007669"/>
    <property type="project" value="InterPro"/>
</dbReference>
<organism evidence="3 4">
    <name type="scientific">Thermocatellispora tengchongensis</name>
    <dbReference type="NCBI Taxonomy" id="1073253"/>
    <lineage>
        <taxon>Bacteria</taxon>
        <taxon>Bacillati</taxon>
        <taxon>Actinomycetota</taxon>
        <taxon>Actinomycetes</taxon>
        <taxon>Streptosporangiales</taxon>
        <taxon>Streptosporangiaceae</taxon>
        <taxon>Thermocatellispora</taxon>
    </lineage>
</organism>
<evidence type="ECO:0000259" key="2">
    <source>
        <dbReference type="Pfam" id="PF03009"/>
    </source>
</evidence>
<dbReference type="Gene3D" id="3.20.20.190">
    <property type="entry name" value="Phosphatidylinositol (PI) phosphodiesterase"/>
    <property type="match status" value="1"/>
</dbReference>
<proteinExistence type="predicted"/>
<name>A0A840P6U5_9ACTN</name>
<dbReference type="GO" id="GO:0008081">
    <property type="term" value="F:phosphoric diester hydrolase activity"/>
    <property type="evidence" value="ECO:0007669"/>
    <property type="project" value="InterPro"/>
</dbReference>
<dbReference type="RefSeq" id="WP_185050532.1">
    <property type="nucleotide sequence ID" value="NZ_BAABIX010000001.1"/>
</dbReference>
<dbReference type="InterPro" id="IPR030395">
    <property type="entry name" value="GP_PDE_dom"/>
</dbReference>